<keyword evidence="1" id="KW-0812">Transmembrane</keyword>
<feature type="transmembrane region" description="Helical" evidence="1">
    <location>
        <begin position="7"/>
        <end position="25"/>
    </location>
</feature>
<protein>
    <recommendedName>
        <fullName evidence="4">Carotenoid biosynthesis protein</fullName>
    </recommendedName>
</protein>
<dbReference type="EMBL" id="BMDO01000014">
    <property type="protein sequence ID" value="GGI52513.1"/>
    <property type="molecule type" value="Genomic_DNA"/>
</dbReference>
<dbReference type="Pfam" id="PF04240">
    <property type="entry name" value="Caroten_synth"/>
    <property type="match status" value="1"/>
</dbReference>
<proteinExistence type="predicted"/>
<gene>
    <name evidence="2" type="ORF">GCM10011425_37250</name>
</gene>
<dbReference type="Proteomes" id="UP000662074">
    <property type="component" value="Unassembled WGS sequence"/>
</dbReference>
<reference evidence="2" key="2">
    <citation type="submission" date="2020-09" db="EMBL/GenBank/DDBJ databases">
        <authorList>
            <person name="Sun Q."/>
            <person name="Sedlacek I."/>
        </authorList>
    </citation>
    <scope>NUCLEOTIDE SEQUENCE</scope>
    <source>
        <strain evidence="2">CCM 8711</strain>
    </source>
</reference>
<dbReference type="PANTHER" id="PTHR39419:SF1">
    <property type="entry name" value="SLL0814 PROTEIN"/>
    <property type="match status" value="1"/>
</dbReference>
<feature type="transmembrane region" description="Helical" evidence="1">
    <location>
        <begin position="130"/>
        <end position="151"/>
    </location>
</feature>
<evidence type="ECO:0000256" key="1">
    <source>
        <dbReference type="SAM" id="Phobius"/>
    </source>
</evidence>
<comment type="caution">
    <text evidence="2">The sequence shown here is derived from an EMBL/GenBank/DDBJ whole genome shotgun (WGS) entry which is preliminary data.</text>
</comment>
<dbReference type="PANTHER" id="PTHR39419">
    <property type="entry name" value="SLL0814 PROTEIN"/>
    <property type="match status" value="1"/>
</dbReference>
<keyword evidence="1" id="KW-1133">Transmembrane helix</keyword>
<feature type="transmembrane region" description="Helical" evidence="1">
    <location>
        <begin position="31"/>
        <end position="51"/>
    </location>
</feature>
<dbReference type="AlphaFoldDB" id="A0A917JBW8"/>
<accession>A0A917JBW8</accession>
<feature type="transmembrane region" description="Helical" evidence="1">
    <location>
        <begin position="190"/>
        <end position="208"/>
    </location>
</feature>
<reference evidence="2" key="1">
    <citation type="journal article" date="2014" name="Int. J. Syst. Evol. Microbiol.">
        <title>Complete genome sequence of Corynebacterium casei LMG S-19264T (=DSM 44701T), isolated from a smear-ripened cheese.</title>
        <authorList>
            <consortium name="US DOE Joint Genome Institute (JGI-PGF)"/>
            <person name="Walter F."/>
            <person name="Albersmeier A."/>
            <person name="Kalinowski J."/>
            <person name="Ruckert C."/>
        </authorList>
    </citation>
    <scope>NUCLEOTIDE SEQUENCE</scope>
    <source>
        <strain evidence="2">CCM 8711</strain>
    </source>
</reference>
<keyword evidence="3" id="KW-1185">Reference proteome</keyword>
<evidence type="ECO:0008006" key="4">
    <source>
        <dbReference type="Google" id="ProtNLM"/>
    </source>
</evidence>
<name>A0A917JBW8_9SPHI</name>
<evidence type="ECO:0000313" key="2">
    <source>
        <dbReference type="EMBL" id="GGI52513.1"/>
    </source>
</evidence>
<keyword evidence="1" id="KW-0472">Membrane</keyword>
<feature type="transmembrane region" description="Helical" evidence="1">
    <location>
        <begin position="97"/>
        <end position="118"/>
    </location>
</feature>
<sequence>MLKNTTVSLIVIILFHVVGLIGFFVPTLTPLFLRLVPFHLLLMLCVVLYNHYRLDEKFLGFLILIFIGGIAAEWIGVHKHWLFGDYHYGPTLGIKVLDIPLMIGVNWFTLVYATGVLMQRSRLRSMLARVLVGAAILVLLDVLIEPVAIKFDYWSWADKVPPLKNYLCWFGVSALFLWAFETFKFKPQNIVAPVLLGVEFVFFGLLNLS</sequence>
<evidence type="ECO:0000313" key="3">
    <source>
        <dbReference type="Proteomes" id="UP000662074"/>
    </source>
</evidence>
<dbReference type="InterPro" id="IPR007354">
    <property type="entry name" value="CruF-like"/>
</dbReference>
<organism evidence="2 3">
    <name type="scientific">Mucilaginibacter galii</name>
    <dbReference type="NCBI Taxonomy" id="2005073"/>
    <lineage>
        <taxon>Bacteria</taxon>
        <taxon>Pseudomonadati</taxon>
        <taxon>Bacteroidota</taxon>
        <taxon>Sphingobacteriia</taxon>
        <taxon>Sphingobacteriales</taxon>
        <taxon>Sphingobacteriaceae</taxon>
        <taxon>Mucilaginibacter</taxon>
    </lineage>
</organism>
<feature type="transmembrane region" description="Helical" evidence="1">
    <location>
        <begin position="58"/>
        <end position="77"/>
    </location>
</feature>